<name>A0ABS3AQM2_9BACT</name>
<evidence type="ECO:0000313" key="3">
    <source>
        <dbReference type="Proteomes" id="UP000722121"/>
    </source>
</evidence>
<proteinExistence type="predicted"/>
<protein>
    <submittedName>
        <fullName evidence="2">Uncharacterized protein</fullName>
    </submittedName>
</protein>
<feature type="region of interest" description="Disordered" evidence="1">
    <location>
        <begin position="20"/>
        <end position="45"/>
    </location>
</feature>
<comment type="caution">
    <text evidence="2">The sequence shown here is derived from an EMBL/GenBank/DDBJ whole genome shotgun (WGS) entry which is preliminary data.</text>
</comment>
<organism evidence="2 3">
    <name type="scientific">Simkania negevensis</name>
    <dbReference type="NCBI Taxonomy" id="83561"/>
    <lineage>
        <taxon>Bacteria</taxon>
        <taxon>Pseudomonadati</taxon>
        <taxon>Chlamydiota</taxon>
        <taxon>Chlamydiia</taxon>
        <taxon>Parachlamydiales</taxon>
        <taxon>Simkaniaceae</taxon>
        <taxon>Simkania</taxon>
    </lineage>
</organism>
<gene>
    <name evidence="2" type="ORF">JYU14_00710</name>
</gene>
<accession>A0ABS3AQM2</accession>
<sequence length="1943" mass="222658">MASPPVAHSRNFVAAFAVPPTSATSSGQAPPAAHSTSARSRESRTSLPLVQLYRDRLKEMSEYCALSSSDGTRSGYKSSLSALLTSFSDAFVYGPFAERLRGGFFFLDVQAIPDLQGVVLFRDPEEQKVAFLLEMLCKKFPLLDKSKKNVASALDAFCHTLKKDYPLEFTQTAVLAICCHIVSSLEVPPSDIAAALSSVKSLLTIEEREQPSALNQDRYCCTRDIPRGYSSPYVRFRWKLGEGMITIDVRRGLEEADFLSDSHSLFAIEFSREKTPSPVVLNLGSLSLQTYQSLEKNSEFALPGIDYFKMLSVDEKQQNLIVVTKWISSLEGEREWTPDNPSKMTSHIFFEIALSYRYALLKEKGLLLEDFIRRSFLPLLPPEKRRQFFYLLFRLWSWQTNGAGLTSHQYQQLAQTIPADLTLNPSEDPRLTKQDAFIRGFFEQLRNRDLEQIIFCEAIGVQETSDLHSLLLEVFFGEEIRDPGSWAAEDDDDTPPPPLQKGVLQVKHSEYMQRDVEISQAVQFRSFLQDSSVNKVSILFFWKFIRNNPEASLEVFFDSLALFNFHFSDTGQKPPRDNFVQKLFVDYFAEEKDTLAPEEKKKVLKVLQHLLKRNLRSPSYREAFLKIMSLFPDKTILCSFMEETASLLFEEKITGKKTFVDALDWNAICDLISRWKELFIVAKSGKSKDETIISRAISHLFALSQEGAAQSGAASQQKWTFDPIRNSIAFWTELLTHSDKEYKKLAEAKLEAIEEEAFSGELLEKRVRFLWDKEKRKALSFLFVHKKSLSQIAPPDLLDFLMSRHKEGRLQPNDYALFDSERLIRQACTKPSKDFFVVLDLILNISVHAGVNAQEVAAHYFSARNRQELSSKDNSYDAFLKAALIHYGAKNPPDLVVRALEERFNKAKEKLNRYVVDTPSNKSLEQEIDSLKPFVDLLEKIKEDQDKRPSWISPLIALWNGSLVFKSALRSSLPKQLKAIDKQLASLDTETTVGAKAAALLVICCYKNKIAIAGLKNKKSIDLAAKYAAKHQVAFKNLEVVLLFLARAEIQDDEDALLEASETIVDKITGDFFQQNPDLVRAFSILIEKISGSLLNSFSTRKKKAFFYWLDNVVVTHVNSFDPHFIFSTLFSYFSIYRKYRQNVSQSETDDDRSSTQQKRDNNDFSTQKIRHFLHTFDQWEKFADFLYKQMDEQKEWTGEKIGAIYDLLALFNSSLLHPPSRSESLASSKKNDLFITAFCLLLKLAQQSNLSESQREGRELFQLQQLLLEEIFKAIDVKELPLELFEARYFLINLDRFLLFAESNESVLNKKLSDMILLLFRRNLFVIFVNSFDTQANSPQPEFDFIMPPLLKLITSCFPKIRSTAVAGAEDDPHTAVAGAEDDPRFILWNIMNVVFNLLYKKDPNCKRANFPFLLPEINLFIGEVELSLSEFAAFPLSTMPQAGDLKKDYEIVVYWLSSINFRFMLALLNKERGASLAVILGGYRRWADFSRRVVDRCSEEGSKETQKTSILIMNHWQSMSCDIFFEKAGRRSLLSEDEKTELCVDLCSRFLNQKDFSGFFVLHTLLLTCCENNKLSKLPRFLEKILDKQLQETSPERLDNLFAKYIQFLFGIRYEKPDLDSNRYFNESIVIVLKKFMAKQIELNFSLLNAVPTINSFSKLSPTFVFDLESALENEKRSAFSSVPSQTSEEELKQQRNLFFPSVFFQVFQDGTWQRALLPTTPRQISLKEKKNYETVTNFYELISELAPVALFQLLLEKHKKSPSTFFSNPDSVNENRFSTLHMLLKNIEMNYLLHNGGKKFRLKSEINWRDHPLPLLYRHVNLELKSTLSGLEHCQHSVEGFHKKLLACHASILFPILTVINALSKMNSALSTLNEEEKKHVRFSFEQAKEALVSVNTLYVEALKALPSQETQQLFEEYRQRAEEGMTTIQAAIDGGKNEG</sequence>
<dbReference type="EMBL" id="JAFITR010000008">
    <property type="protein sequence ID" value="MBN4066590.1"/>
    <property type="molecule type" value="Genomic_DNA"/>
</dbReference>
<dbReference type="Proteomes" id="UP000722121">
    <property type="component" value="Unassembled WGS sequence"/>
</dbReference>
<reference evidence="2 3" key="1">
    <citation type="submission" date="2021-02" db="EMBL/GenBank/DDBJ databases">
        <title>Activity-based single-cell genomes from oceanic crustal fluid captures similar information to metagenomic and metatranscriptomic surveys with orders of magnitude less sampling.</title>
        <authorList>
            <person name="D'Angelo T.S."/>
            <person name="Orcutt B.N."/>
        </authorList>
    </citation>
    <scope>NUCLEOTIDE SEQUENCE [LARGE SCALE GENOMIC DNA]</scope>
    <source>
        <strain evidence="2">AH-315-G07</strain>
    </source>
</reference>
<evidence type="ECO:0000313" key="2">
    <source>
        <dbReference type="EMBL" id="MBN4066590.1"/>
    </source>
</evidence>
<keyword evidence="3" id="KW-1185">Reference proteome</keyword>
<evidence type="ECO:0000256" key="1">
    <source>
        <dbReference type="SAM" id="MobiDB-lite"/>
    </source>
</evidence>